<dbReference type="InterPro" id="IPR050358">
    <property type="entry name" value="RSE1/DDB1/CFT1"/>
</dbReference>
<proteinExistence type="predicted"/>
<dbReference type="Pfam" id="PF03178">
    <property type="entry name" value="CPSF_A"/>
    <property type="match status" value="1"/>
</dbReference>
<dbReference type="Proteomes" id="UP001620645">
    <property type="component" value="Unassembled WGS sequence"/>
</dbReference>
<dbReference type="SUPFAM" id="SSF69322">
    <property type="entry name" value="Tricorn protease domain 2"/>
    <property type="match status" value="1"/>
</dbReference>
<comment type="caution">
    <text evidence="6">The sequence shown here is derived from an EMBL/GenBank/DDBJ whole genome shotgun (WGS) entry which is preliminary data.</text>
</comment>
<dbReference type="Gene3D" id="2.130.10.10">
    <property type="entry name" value="YVTN repeat-like/Quinoprotein amine dehydrogenase"/>
    <property type="match status" value="3"/>
</dbReference>
<evidence type="ECO:0000259" key="4">
    <source>
        <dbReference type="Pfam" id="PF10433"/>
    </source>
</evidence>
<evidence type="ECO:0000256" key="1">
    <source>
        <dbReference type="ARBA" id="ARBA00004123"/>
    </source>
</evidence>
<dbReference type="SUPFAM" id="SSF50978">
    <property type="entry name" value="WD40 repeat-like"/>
    <property type="match status" value="1"/>
</dbReference>
<accession>A0ABD2ITJ7</accession>
<evidence type="ECO:0000259" key="5">
    <source>
        <dbReference type="Pfam" id="PF23726"/>
    </source>
</evidence>
<dbReference type="GO" id="GO:0005634">
    <property type="term" value="C:nucleus"/>
    <property type="evidence" value="ECO:0007669"/>
    <property type="project" value="UniProtKB-SubCell"/>
</dbReference>
<keyword evidence="7" id="KW-1185">Reference proteome</keyword>
<dbReference type="InterPro" id="IPR015943">
    <property type="entry name" value="WD40/YVTN_repeat-like_dom_sf"/>
</dbReference>
<name>A0ABD2ITJ7_HETSC</name>
<dbReference type="Pfam" id="PF10433">
    <property type="entry name" value="Beta-prop_RSE1_1st"/>
    <property type="match status" value="1"/>
</dbReference>
<dbReference type="Gene3D" id="1.10.150.910">
    <property type="match status" value="1"/>
</dbReference>
<feature type="domain" description="RSE1/DDB1/CPSF1 C-terminal" evidence="3">
    <location>
        <begin position="819"/>
        <end position="1170"/>
    </location>
</feature>
<reference evidence="6 7" key="1">
    <citation type="submission" date="2024-10" db="EMBL/GenBank/DDBJ databases">
        <authorList>
            <person name="Kim D."/>
        </authorList>
    </citation>
    <scope>NUCLEOTIDE SEQUENCE [LARGE SCALE GENOMIC DNA]</scope>
    <source>
        <strain evidence="6">Taebaek</strain>
    </source>
</reference>
<evidence type="ECO:0000259" key="3">
    <source>
        <dbReference type="Pfam" id="PF03178"/>
    </source>
</evidence>
<protein>
    <recommendedName>
        <fullName evidence="8">DNA damage-binding protein 1</fullName>
    </recommendedName>
</protein>
<feature type="domain" description="RSE1/DDB1/CPSF1 first beta-propeller" evidence="4">
    <location>
        <begin position="17"/>
        <end position="351"/>
    </location>
</feature>
<evidence type="ECO:0000256" key="2">
    <source>
        <dbReference type="ARBA" id="ARBA00023242"/>
    </source>
</evidence>
<dbReference type="PANTHER" id="PTHR10644">
    <property type="entry name" value="DNA REPAIR/RNA PROCESSING CPSF FAMILY"/>
    <property type="match status" value="1"/>
</dbReference>
<gene>
    <name evidence="6" type="ORF">niasHS_011116</name>
</gene>
<dbReference type="EMBL" id="JBICCN010000254">
    <property type="protein sequence ID" value="KAL3083314.1"/>
    <property type="molecule type" value="Genomic_DNA"/>
</dbReference>
<dbReference type="InterPro" id="IPR004871">
    <property type="entry name" value="RSE1/DDB1/CPSF1_C"/>
</dbReference>
<keyword evidence="2" id="KW-0539">Nucleus</keyword>
<dbReference type="AlphaFoldDB" id="A0ABD2ITJ7"/>
<dbReference type="InterPro" id="IPR058543">
    <property type="entry name" value="Beta-prop_RSE1/DDB1/CPSF1_2nd"/>
</dbReference>
<dbReference type="Pfam" id="PF23726">
    <property type="entry name" value="Beta-prop_RSE1_2nd"/>
    <property type="match status" value="1"/>
</dbReference>
<dbReference type="InterPro" id="IPR018846">
    <property type="entry name" value="Beta-prop_RSE1/DDB1/CPSF1_1st"/>
</dbReference>
<organism evidence="6 7">
    <name type="scientific">Heterodera schachtii</name>
    <name type="common">Sugarbeet cyst nematode worm</name>
    <name type="synonym">Tylenchus schachtii</name>
    <dbReference type="NCBI Taxonomy" id="97005"/>
    <lineage>
        <taxon>Eukaryota</taxon>
        <taxon>Metazoa</taxon>
        <taxon>Ecdysozoa</taxon>
        <taxon>Nematoda</taxon>
        <taxon>Chromadorea</taxon>
        <taxon>Rhabditida</taxon>
        <taxon>Tylenchina</taxon>
        <taxon>Tylenchomorpha</taxon>
        <taxon>Tylenchoidea</taxon>
        <taxon>Heteroderidae</taxon>
        <taxon>Heteroderinae</taxon>
        <taxon>Heterodera</taxon>
    </lineage>
</organism>
<evidence type="ECO:0008006" key="8">
    <source>
        <dbReference type="Google" id="ProtNLM"/>
    </source>
</evidence>
<evidence type="ECO:0000313" key="7">
    <source>
        <dbReference type="Proteomes" id="UP001620645"/>
    </source>
</evidence>
<evidence type="ECO:0000313" key="6">
    <source>
        <dbReference type="EMBL" id="KAL3083314.1"/>
    </source>
</evidence>
<sequence length="1217" mass="133965">MEEGLSYCASLQKPTAVTGAVVGNFRNTNELDMMVARVSRVEHLLVTAEGLKPHREIPIFGRIASINSFKLPGEELNSLLILTAKYHLAILSFAEDGQPRTRAFGHVADKVGRPAETGIITCVHESGLIALRLYEAHLKLIQWQDGRDLKNFNVRFEDYDITDVAFLENTDEPTIAYLYQDLNGRHLKVCELDLENKELHSPLWQQSNIEAATTLLVPVPSPYGGLIVVGQESIIYQKRPSHYTAIAPPLIHMARFNCCGRIDRTGERFLLGDMAGRLFMLLLIRDPAKEDEIRDIKIELLGEISIPECIVYLDNSVAFVGSRLGDSQLIRLSTEPVDAESNSFVNVIDTYPSLGPIRDLILMDVDGQTQIVCASGAFKEGSLRIIRSGIGIDEMATVELAGIKGLFPLRIGNDELDNYLVVSFADVTHLLMIDSEDLEDTQIPDFDLTKRTLWAGNLSLPGTRLLQITSERVQMLSGDGTFTTKWAPDPPCRISLASVNQAGAQLLLSSGPRLFYLRVESDQIMLLHRLECADEVACLDISPLGGRTLSDFFSIGFWSEHSVAVYAIKPGTVPALVAEERLSSEFVPRSMLMVTMEGSHFLFVALGDGTVIHFRVDSLTGALFAQKKFTLGTQPTSLCLFQSPKKNALNVFACSDRPTVIYSSNHKLSFSNVNLRSVTQICPLNSEFYRDCLALSDGENLVIGTIDDIQKLHIRTVPLGETVHRLAYQPESNLVAILTTRCDDFFTANRLSSRPSISVVGAKSSGSSKQAFSASFAGTAPSSGGEASSSQTQQSSSSCDHFGIATTATSSDGGEVHSVCFLDANTFECVHVLELNKTETGLSITSAHLGDDPHPYFAIGTANVIPEENECKQGRLLVVQTSQDEEGGNLKIRTVTEKEVKGAAYSVTTLGNKLICTVNNTVRLFEWTPERELRLECSNFNNILALYLKTKGDVVLVADLMRSVTVLGYKAVDSTFEELARDYSTEWTSACEIVDSETFLAAENNHNIYCCKIDVNAESDEDRSRLKQVGLYYLGEMINVFRRGSIVSAQQRERDCGAAGTAHGLMGIEDGGAAKFCENGGKTGRNGTPMATTAPLFSNPIIYGTSDGGLGTIVQVPPHIYSFLHELQKAITAKTHNCLRVDHNIYRSFFTERRNEQPIGFIDGDLVETVTEMPREMLEIVVDGLRLWREPDTMDEKSVTARPEDVLKLVEDLAQIR</sequence>
<feature type="domain" description="RSE1/DDB1/CPSF1 second beta-propeller" evidence="5">
    <location>
        <begin position="393"/>
        <end position="706"/>
    </location>
</feature>
<dbReference type="InterPro" id="IPR036322">
    <property type="entry name" value="WD40_repeat_dom_sf"/>
</dbReference>
<comment type="subcellular location">
    <subcellularLocation>
        <location evidence="1">Nucleus</location>
    </subcellularLocation>
</comment>